<dbReference type="AlphaFoldDB" id="A0A0A2XZ58"/>
<dbReference type="Gene3D" id="3.10.350.10">
    <property type="entry name" value="LysM domain"/>
    <property type="match status" value="1"/>
</dbReference>
<dbReference type="Gene3D" id="3.40.630.40">
    <property type="entry name" value="Zn-dependent exopeptidases"/>
    <property type="match status" value="1"/>
</dbReference>
<dbReference type="Pfam" id="PF11741">
    <property type="entry name" value="AMIN"/>
    <property type="match status" value="1"/>
</dbReference>
<evidence type="ECO:0000313" key="10">
    <source>
        <dbReference type="Proteomes" id="UP000030418"/>
    </source>
</evidence>
<evidence type="ECO:0000259" key="8">
    <source>
        <dbReference type="PROSITE" id="PS51782"/>
    </source>
</evidence>
<feature type="compositionally biased region" description="Basic and acidic residues" evidence="6">
    <location>
        <begin position="420"/>
        <end position="432"/>
    </location>
</feature>
<dbReference type="InterPro" id="IPR021731">
    <property type="entry name" value="AMIN_dom"/>
</dbReference>
<dbReference type="Gene3D" id="2.60.40.3500">
    <property type="match status" value="1"/>
</dbReference>
<evidence type="ECO:0000256" key="1">
    <source>
        <dbReference type="ARBA" id="ARBA00001561"/>
    </source>
</evidence>
<reference evidence="9 10" key="1">
    <citation type="submission" date="2014-08" db="EMBL/GenBank/DDBJ databases">
        <title>Chaperone-usher fimbriae in a diverse selection of Gallibacterium genomes.</title>
        <authorList>
            <person name="Kudirkiene E."/>
            <person name="Bager R.J."/>
            <person name="Johnson T.J."/>
            <person name="Bojesen A.M."/>
        </authorList>
    </citation>
    <scope>NUCLEOTIDE SEQUENCE [LARGE SCALE GENOMIC DNA]</scope>
    <source>
        <strain evidence="9 10">CCM5976</strain>
    </source>
</reference>
<protein>
    <recommendedName>
        <fullName evidence="3">N-acetylmuramoyl-L-alanine amidase</fullName>
        <ecNumber evidence="3">3.5.1.28</ecNumber>
    </recommendedName>
</protein>
<evidence type="ECO:0000313" key="9">
    <source>
        <dbReference type="EMBL" id="KGQ30614.1"/>
    </source>
</evidence>
<dbReference type="InterPro" id="IPR018392">
    <property type="entry name" value="LysM"/>
</dbReference>
<evidence type="ECO:0000256" key="3">
    <source>
        <dbReference type="ARBA" id="ARBA00011901"/>
    </source>
</evidence>
<dbReference type="GO" id="GO:0071555">
    <property type="term" value="P:cell wall organization"/>
    <property type="evidence" value="ECO:0007669"/>
    <property type="project" value="UniProtKB-KW"/>
</dbReference>
<evidence type="ECO:0000256" key="7">
    <source>
        <dbReference type="SAM" id="SignalP"/>
    </source>
</evidence>
<proteinExistence type="inferred from homology"/>
<dbReference type="GO" id="GO:0009253">
    <property type="term" value="P:peptidoglycan catabolic process"/>
    <property type="evidence" value="ECO:0007669"/>
    <property type="project" value="InterPro"/>
</dbReference>
<keyword evidence="10" id="KW-1185">Reference proteome</keyword>
<gene>
    <name evidence="9" type="ORF">P375_09990</name>
</gene>
<sequence>MKKLTLFVYWLITLLCFSVSLSSVAGTLKSINISNNNKETRVDFRFSFPTKYSYFYLEKPNRLIIDFSNSDSVRGILPRKNNTNLQSIEQAKAARPNNLRVVLRLEQSVRAIFMHNNNTISVKIANPNGTNKTVAVKNNDKKSIPSKTNRKEASVNFTPPTTTPYRASTYIVAIDPGHGGKDPGAIGKILKIKEKNITLSIAKELKALLDRDPNFKAVLTRSGDYFISVPDRSDIARKYKANFLISIHADSAPSASPKGASVWVLSNRRANSEMGKWLEDHEKQSELLGGAGNVLSTHNEKYLGQTVLDLQFGHSQRVGYELGDNILRRFGQIAQLSRKEPQHASLGVLRAPDIPSVLVETGFVSNKIEEQKLNTLSYRRQIARAIYLGLVDYRKNNLSNNHNIENTSPHTNSNKQQQNKNKDKNEKLPTFHTVRKDETLYQISRTYNISVNRLLKLNPKLNPDHLLVGQKVRLTEN</sequence>
<dbReference type="PANTHER" id="PTHR30404:SF6">
    <property type="entry name" value="N-ACETYLMURAMOYL-L-ALANINE AMIDASE AMIB"/>
    <property type="match status" value="1"/>
</dbReference>
<comment type="similarity">
    <text evidence="2">Belongs to the N-acetylmuramoyl-L-alanine amidase 3 family.</text>
</comment>
<evidence type="ECO:0000256" key="2">
    <source>
        <dbReference type="ARBA" id="ARBA00010860"/>
    </source>
</evidence>
<dbReference type="InterPro" id="IPR002508">
    <property type="entry name" value="MurNAc-LAA_cat"/>
</dbReference>
<dbReference type="CDD" id="cd02696">
    <property type="entry name" value="MurNAc-LAA"/>
    <property type="match status" value="1"/>
</dbReference>
<dbReference type="PANTHER" id="PTHR30404">
    <property type="entry name" value="N-ACETYLMURAMOYL-L-ALANINE AMIDASE"/>
    <property type="match status" value="1"/>
</dbReference>
<keyword evidence="7" id="KW-0732">Signal</keyword>
<dbReference type="SMART" id="SM00646">
    <property type="entry name" value="Ami_3"/>
    <property type="match status" value="1"/>
</dbReference>
<dbReference type="Pfam" id="PF01476">
    <property type="entry name" value="LysM"/>
    <property type="match status" value="1"/>
</dbReference>
<feature type="domain" description="LysM" evidence="8">
    <location>
        <begin position="430"/>
        <end position="474"/>
    </location>
</feature>
<accession>A0A0A2XZ58</accession>
<keyword evidence="4" id="KW-0378">Hydrolase</keyword>
<feature type="region of interest" description="Disordered" evidence="6">
    <location>
        <begin position="399"/>
        <end position="432"/>
    </location>
</feature>
<dbReference type="SMART" id="SM00257">
    <property type="entry name" value="LysM"/>
    <property type="match status" value="1"/>
</dbReference>
<dbReference type="GO" id="GO:0030288">
    <property type="term" value="C:outer membrane-bounded periplasmic space"/>
    <property type="evidence" value="ECO:0007669"/>
    <property type="project" value="TreeGrafter"/>
</dbReference>
<organism evidence="9 10">
    <name type="scientific">Gallibacterium genomosp. 2</name>
    <dbReference type="NCBI Taxonomy" id="155517"/>
    <lineage>
        <taxon>Bacteria</taxon>
        <taxon>Pseudomonadati</taxon>
        <taxon>Pseudomonadota</taxon>
        <taxon>Gammaproteobacteria</taxon>
        <taxon>Pasteurellales</taxon>
        <taxon>Pasteurellaceae</taxon>
        <taxon>Gallibacterium</taxon>
    </lineage>
</organism>
<dbReference type="PROSITE" id="PS51782">
    <property type="entry name" value="LYSM"/>
    <property type="match status" value="1"/>
</dbReference>
<keyword evidence="5" id="KW-0961">Cell wall biogenesis/degradation</keyword>
<evidence type="ECO:0000256" key="6">
    <source>
        <dbReference type="SAM" id="MobiDB-lite"/>
    </source>
</evidence>
<dbReference type="EMBL" id="JPXY01000046">
    <property type="protein sequence ID" value="KGQ30614.1"/>
    <property type="molecule type" value="Genomic_DNA"/>
</dbReference>
<dbReference type="Proteomes" id="UP000030418">
    <property type="component" value="Unassembled WGS sequence"/>
</dbReference>
<dbReference type="CDD" id="cd00118">
    <property type="entry name" value="LysM"/>
    <property type="match status" value="1"/>
</dbReference>
<feature type="compositionally biased region" description="Polar residues" evidence="6">
    <location>
        <begin position="399"/>
        <end position="411"/>
    </location>
</feature>
<dbReference type="SUPFAM" id="SSF53187">
    <property type="entry name" value="Zn-dependent exopeptidases"/>
    <property type="match status" value="1"/>
</dbReference>
<evidence type="ECO:0000256" key="4">
    <source>
        <dbReference type="ARBA" id="ARBA00022801"/>
    </source>
</evidence>
<dbReference type="GO" id="GO:0008745">
    <property type="term" value="F:N-acetylmuramoyl-L-alanine amidase activity"/>
    <property type="evidence" value="ECO:0007669"/>
    <property type="project" value="UniProtKB-EC"/>
</dbReference>
<name>A0A0A2XZ58_9PAST</name>
<dbReference type="InterPro" id="IPR036779">
    <property type="entry name" value="LysM_dom_sf"/>
</dbReference>
<feature type="chain" id="PRO_5001996963" description="N-acetylmuramoyl-L-alanine amidase" evidence="7">
    <location>
        <begin position="26"/>
        <end position="477"/>
    </location>
</feature>
<feature type="signal peptide" evidence="7">
    <location>
        <begin position="1"/>
        <end position="25"/>
    </location>
</feature>
<dbReference type="EC" id="3.5.1.28" evidence="3"/>
<dbReference type="InterPro" id="IPR050695">
    <property type="entry name" value="N-acetylmuramoyl_amidase_3"/>
</dbReference>
<dbReference type="Pfam" id="PF01520">
    <property type="entry name" value="Amidase_3"/>
    <property type="match status" value="1"/>
</dbReference>
<dbReference type="SUPFAM" id="SSF54106">
    <property type="entry name" value="LysM domain"/>
    <property type="match status" value="1"/>
</dbReference>
<evidence type="ECO:0000256" key="5">
    <source>
        <dbReference type="ARBA" id="ARBA00023316"/>
    </source>
</evidence>
<comment type="catalytic activity">
    <reaction evidence="1">
        <text>Hydrolyzes the link between N-acetylmuramoyl residues and L-amino acid residues in certain cell-wall glycopeptides.</text>
        <dbReference type="EC" id="3.5.1.28"/>
    </reaction>
</comment>
<comment type="caution">
    <text evidence="9">The sequence shown here is derived from an EMBL/GenBank/DDBJ whole genome shotgun (WGS) entry which is preliminary data.</text>
</comment>